<comment type="similarity">
    <text evidence="1 6">Belongs to the glycosyl hydrolase 10 (cellulase F) family.</text>
</comment>
<dbReference type="Gene3D" id="3.40.50.12780">
    <property type="entry name" value="N-terminal domain of ligase-like"/>
    <property type="match status" value="1"/>
</dbReference>
<dbReference type="InterPro" id="IPR044846">
    <property type="entry name" value="GH10"/>
</dbReference>
<dbReference type="InterPro" id="IPR001000">
    <property type="entry name" value="GH10_dom"/>
</dbReference>
<organism evidence="9 10">
    <name type="scientific">Colletotrichum lupini</name>
    <dbReference type="NCBI Taxonomy" id="145971"/>
    <lineage>
        <taxon>Eukaryota</taxon>
        <taxon>Fungi</taxon>
        <taxon>Dikarya</taxon>
        <taxon>Ascomycota</taxon>
        <taxon>Pezizomycotina</taxon>
        <taxon>Sordariomycetes</taxon>
        <taxon>Hypocreomycetidae</taxon>
        <taxon>Glomerellales</taxon>
        <taxon>Glomerellaceae</taxon>
        <taxon>Colletotrichum</taxon>
        <taxon>Colletotrichum acutatum species complex</taxon>
    </lineage>
</organism>
<dbReference type="RefSeq" id="XP_049151896.1">
    <property type="nucleotide sequence ID" value="XM_049294749.1"/>
</dbReference>
<evidence type="ECO:0000256" key="7">
    <source>
        <dbReference type="SAM" id="SignalP"/>
    </source>
</evidence>
<dbReference type="SUPFAM" id="SSF51445">
    <property type="entry name" value="(Trans)glycosidases"/>
    <property type="match status" value="1"/>
</dbReference>
<dbReference type="GO" id="GO:0000272">
    <property type="term" value="P:polysaccharide catabolic process"/>
    <property type="evidence" value="ECO:0007669"/>
    <property type="project" value="UniProtKB-KW"/>
</dbReference>
<dbReference type="Gene3D" id="3.30.300.30">
    <property type="match status" value="1"/>
</dbReference>
<dbReference type="Gene3D" id="3.40.50.1820">
    <property type="entry name" value="alpha/beta hydrolase"/>
    <property type="match status" value="1"/>
</dbReference>
<dbReference type="Proteomes" id="UP000830671">
    <property type="component" value="Chromosome 8"/>
</dbReference>
<dbReference type="EC" id="3.2.1.8" evidence="6"/>
<proteinExistence type="inferred from homology"/>
<reference evidence="9" key="1">
    <citation type="journal article" date="2021" name="Mol. Plant Microbe Interact.">
        <title>Complete Genome Sequence of the Plant-Pathogenic Fungus Colletotrichum lupini.</title>
        <authorList>
            <person name="Baroncelli R."/>
            <person name="Pensec F."/>
            <person name="Da Lio D."/>
            <person name="Boufleur T."/>
            <person name="Vicente I."/>
            <person name="Sarrocco S."/>
            <person name="Picot A."/>
            <person name="Baraldi E."/>
            <person name="Sukno S."/>
            <person name="Thon M."/>
            <person name="Le Floch G."/>
        </authorList>
    </citation>
    <scope>NUCLEOTIDE SEQUENCE</scope>
    <source>
        <strain evidence="9">IMI 504893</strain>
    </source>
</reference>
<dbReference type="InterPro" id="IPR017853">
    <property type="entry name" value="GH"/>
</dbReference>
<evidence type="ECO:0000313" key="10">
    <source>
        <dbReference type="Proteomes" id="UP000830671"/>
    </source>
</evidence>
<name>A0A9Q8T7M0_9PEZI</name>
<dbReference type="EMBL" id="CP019480">
    <property type="protein sequence ID" value="UQC90295.1"/>
    <property type="molecule type" value="Genomic_DNA"/>
</dbReference>
<keyword evidence="2 6" id="KW-0378">Hydrolase</keyword>
<evidence type="ECO:0000256" key="1">
    <source>
        <dbReference type="ARBA" id="ARBA00007495"/>
    </source>
</evidence>
<dbReference type="InterPro" id="IPR029058">
    <property type="entry name" value="AB_hydrolase_fold"/>
</dbReference>
<evidence type="ECO:0000256" key="4">
    <source>
        <dbReference type="ARBA" id="ARBA00023295"/>
    </source>
</evidence>
<evidence type="ECO:0000256" key="5">
    <source>
        <dbReference type="ARBA" id="ARBA00023326"/>
    </source>
</evidence>
<sequence>MKFSSSLVCLLAPITVLAAPLEERQASQSIDKLIKAKGKQYFGTCTDQNRLTAGKNADIIKANFGQVTPENSMKWDQIEPNRGQFNWATPDYLVNFAQQNGKLVRGHTLVWHSQLAGWVNNVRDKAGLTTVIEDHIKAVVGRYKGKIYHWDVVNEIFNEDGSLRSSVFSQVLGEDFVGIAFRAARAADPNAKLYINDYNLDQASYAKTQAMARKVKEWIGKGIPIDGIGSQAHLQANQGGNALGALQTLAGSGVKEVAITELDIVGASAADYTAVTKACLQVPQCVGITVWGVRDPDSWRAQNNPLLSSSSMRIGARVLLGNLYGFCLHVQIGTFGSCQLGEERWLAGPSNQDSIDVIHLDLLGIHSLSPSNLALMLSNADDWNIARRIVLLRLCPPSVGIGGEHHVDLLCLDNILDTIIWFWSTVIAGLLPAISTTSILEPGRSEYLSYLPILLKDPLCIVPQSLSGSYCLQDFAKKLMVAETTSQSLARMSTTGRAKAVQLSHDQILVSLGGKAKSARPHSGGPYLKWIVMDHVACLAENYLLAMYVGLSQVHLPADEVLSNPVQLLNIVSRHRVSRTFTPHSFLAKLSRELVLEQTSSWDGDLDLGCLQWVGSGGEANTVDVCETLQTQLENYSARKDIIVPGFGVTETCAGCVNNANCPTYDRGQNHQHLDVGKGVPGLQLRVRLLDGNSPSTSANAGQVGLLELSGDVIFDGYFNDRDFTAAAFKSDGWFITGDVACVNHNGQLILWGRSKDAIIINEVKYAPDELEHHFEKELIQGAVPGSFCCFSTSPQSSDTEQIVVAYVPSVEDNDTRARNKTRNRLVDSIGLHTSSSAIVLPLTAADLKPSALGKLPKRCDQVGFREGHDAAEETVSSLEGLIRHEIQEYFQVKGRISASKDRYSGSALPKLKNSTSRRLAMIIEGSERKYEAGSPVVTLRSKGRKTPLWLVHPGVREILVFMNLMRLTNDRPVYAFRAEGFDSGVSPFASLDELSDYYFQHPKAVQAKGPYAIAGYPFGSMIAFELCKRLETAGDEVLYCGCWNLPPHIKHRRRQFGWVECLANLFHFTKLIEQDQALQQIPMLRTFSKQEAVAHLRAPSDSDRWLELGLGEEEFVKWAALASSLQHLARDYEPRGTIRSMDVFVADPPQGGSY</sequence>
<dbReference type="Pfam" id="PF00331">
    <property type="entry name" value="Glyco_hydro_10"/>
    <property type="match status" value="1"/>
</dbReference>
<dbReference type="PROSITE" id="PS51760">
    <property type="entry name" value="GH10_2"/>
    <property type="match status" value="1"/>
</dbReference>
<dbReference type="GeneID" id="73349759"/>
<keyword evidence="3 6" id="KW-0119">Carbohydrate metabolism</keyword>
<dbReference type="SUPFAM" id="SSF53474">
    <property type="entry name" value="alpha/beta-Hydrolases"/>
    <property type="match status" value="1"/>
</dbReference>
<evidence type="ECO:0000256" key="2">
    <source>
        <dbReference type="ARBA" id="ARBA00022801"/>
    </source>
</evidence>
<dbReference type="PANTHER" id="PTHR31490:SF76">
    <property type="entry name" value="ENDO-1,4-BETA-XYLANASE C"/>
    <property type="match status" value="1"/>
</dbReference>
<feature type="domain" description="GH10" evidence="8">
    <location>
        <begin position="27"/>
        <end position="323"/>
    </location>
</feature>
<dbReference type="InterPro" id="IPR042099">
    <property type="entry name" value="ANL_N_sf"/>
</dbReference>
<dbReference type="AlphaFoldDB" id="A0A9Q8T7M0"/>
<dbReference type="SMART" id="SM00633">
    <property type="entry name" value="Glyco_10"/>
    <property type="match status" value="1"/>
</dbReference>
<dbReference type="PRINTS" id="PR00134">
    <property type="entry name" value="GLHYDRLASE10"/>
</dbReference>
<comment type="catalytic activity">
    <reaction evidence="6">
        <text>Endohydrolysis of (1-&gt;4)-beta-D-xylosidic linkages in xylans.</text>
        <dbReference type="EC" id="3.2.1.8"/>
    </reaction>
</comment>
<dbReference type="PANTHER" id="PTHR31490">
    <property type="entry name" value="GLYCOSYL HYDROLASE"/>
    <property type="match status" value="1"/>
</dbReference>
<feature type="signal peptide" evidence="7">
    <location>
        <begin position="1"/>
        <end position="18"/>
    </location>
</feature>
<dbReference type="KEGG" id="clup:CLUP02_15825"/>
<keyword evidence="4 6" id="KW-0326">Glycosidase</keyword>
<dbReference type="GO" id="GO:0031176">
    <property type="term" value="F:endo-1,4-beta-xylanase activity"/>
    <property type="evidence" value="ECO:0007669"/>
    <property type="project" value="UniProtKB-EC"/>
</dbReference>
<dbReference type="InterPro" id="IPR000873">
    <property type="entry name" value="AMP-dep_synth/lig_dom"/>
</dbReference>
<evidence type="ECO:0000259" key="8">
    <source>
        <dbReference type="PROSITE" id="PS51760"/>
    </source>
</evidence>
<accession>A0A9Q8T7M0</accession>
<keyword evidence="5 6" id="KW-0624">Polysaccharide degradation</keyword>
<evidence type="ECO:0000256" key="3">
    <source>
        <dbReference type="ARBA" id="ARBA00023277"/>
    </source>
</evidence>
<protein>
    <recommendedName>
        <fullName evidence="6">Beta-xylanase</fullName>
        <ecNumber evidence="6">3.2.1.8</ecNumber>
    </recommendedName>
</protein>
<dbReference type="Gene3D" id="3.20.20.80">
    <property type="entry name" value="Glycosidases"/>
    <property type="match status" value="1"/>
</dbReference>
<dbReference type="Pfam" id="PF00975">
    <property type="entry name" value="Thioesterase"/>
    <property type="match status" value="1"/>
</dbReference>
<keyword evidence="10" id="KW-1185">Reference proteome</keyword>
<dbReference type="InterPro" id="IPR045851">
    <property type="entry name" value="AMP-bd_C_sf"/>
</dbReference>
<dbReference type="Pfam" id="PF00501">
    <property type="entry name" value="AMP-binding"/>
    <property type="match status" value="1"/>
</dbReference>
<dbReference type="InterPro" id="IPR001031">
    <property type="entry name" value="Thioesterase"/>
</dbReference>
<evidence type="ECO:0000313" key="9">
    <source>
        <dbReference type="EMBL" id="UQC90295.1"/>
    </source>
</evidence>
<gene>
    <name evidence="9" type="ORF">CLUP02_15825</name>
</gene>
<keyword evidence="7" id="KW-0732">Signal</keyword>
<evidence type="ECO:0000256" key="6">
    <source>
        <dbReference type="RuleBase" id="RU361174"/>
    </source>
</evidence>
<dbReference type="SUPFAM" id="SSF56801">
    <property type="entry name" value="Acetyl-CoA synthetase-like"/>
    <property type="match status" value="1"/>
</dbReference>
<feature type="chain" id="PRO_5040191318" description="Beta-xylanase" evidence="7">
    <location>
        <begin position="19"/>
        <end position="1155"/>
    </location>
</feature>